<keyword evidence="16" id="KW-0675">Receptor</keyword>
<organism evidence="16 17">
    <name type="scientific">Komagataeibacter saccharivorans</name>
    <dbReference type="NCBI Taxonomy" id="265959"/>
    <lineage>
        <taxon>Bacteria</taxon>
        <taxon>Pseudomonadati</taxon>
        <taxon>Pseudomonadota</taxon>
        <taxon>Alphaproteobacteria</taxon>
        <taxon>Acetobacterales</taxon>
        <taxon>Acetobacteraceae</taxon>
        <taxon>Komagataeibacter</taxon>
    </lineage>
</organism>
<feature type="chain" id="PRO_5016882168" evidence="13">
    <location>
        <begin position="22"/>
        <end position="781"/>
    </location>
</feature>
<comment type="similarity">
    <text evidence="11 12">Belongs to the TonB-dependent receptor family.</text>
</comment>
<dbReference type="InterPro" id="IPR036942">
    <property type="entry name" value="Beta-barrel_TonB_sf"/>
</dbReference>
<evidence type="ECO:0000256" key="5">
    <source>
        <dbReference type="ARBA" id="ARBA00022692"/>
    </source>
</evidence>
<dbReference type="Proteomes" id="UP000264120">
    <property type="component" value="Chromosome"/>
</dbReference>
<dbReference type="PROSITE" id="PS52016">
    <property type="entry name" value="TONB_DEPENDENT_REC_3"/>
    <property type="match status" value="1"/>
</dbReference>
<dbReference type="Pfam" id="PF07715">
    <property type="entry name" value="Plug"/>
    <property type="match status" value="1"/>
</dbReference>
<keyword evidence="2 11" id="KW-0813">Transport</keyword>
<evidence type="ECO:0000256" key="10">
    <source>
        <dbReference type="ARBA" id="ARBA00023237"/>
    </source>
</evidence>
<keyword evidence="13" id="KW-0732">Signal</keyword>
<dbReference type="Pfam" id="PF00593">
    <property type="entry name" value="TonB_dep_Rec_b-barrel"/>
    <property type="match status" value="1"/>
</dbReference>
<evidence type="ECO:0000256" key="12">
    <source>
        <dbReference type="RuleBase" id="RU003357"/>
    </source>
</evidence>
<dbReference type="AlphaFoldDB" id="A0A347WF14"/>
<keyword evidence="8 12" id="KW-0798">TonB box</keyword>
<dbReference type="Gene3D" id="2.40.170.20">
    <property type="entry name" value="TonB-dependent receptor, beta-barrel domain"/>
    <property type="match status" value="1"/>
</dbReference>
<feature type="domain" description="TonB-dependent receptor plug" evidence="15">
    <location>
        <begin position="82"/>
        <end position="188"/>
    </location>
</feature>
<evidence type="ECO:0000256" key="9">
    <source>
        <dbReference type="ARBA" id="ARBA00023136"/>
    </source>
</evidence>
<evidence type="ECO:0000259" key="15">
    <source>
        <dbReference type="Pfam" id="PF07715"/>
    </source>
</evidence>
<gene>
    <name evidence="16" type="primary">fyuA_3</name>
    <name evidence="16" type="ORF">CD178_02710</name>
</gene>
<dbReference type="InterPro" id="IPR000531">
    <property type="entry name" value="Beta-barrel_TonB"/>
</dbReference>
<keyword evidence="3 11" id="KW-1134">Transmembrane beta strand</keyword>
<dbReference type="PANTHER" id="PTHR32552">
    <property type="entry name" value="FERRICHROME IRON RECEPTOR-RELATED"/>
    <property type="match status" value="1"/>
</dbReference>
<keyword evidence="6" id="KW-0408">Iron</keyword>
<dbReference type="PANTHER" id="PTHR32552:SF81">
    <property type="entry name" value="TONB-DEPENDENT OUTER MEMBRANE RECEPTOR"/>
    <property type="match status" value="1"/>
</dbReference>
<evidence type="ECO:0000256" key="4">
    <source>
        <dbReference type="ARBA" id="ARBA00022496"/>
    </source>
</evidence>
<evidence type="ECO:0000256" key="2">
    <source>
        <dbReference type="ARBA" id="ARBA00022448"/>
    </source>
</evidence>
<keyword evidence="10 11" id="KW-0998">Cell outer membrane</keyword>
<dbReference type="GO" id="GO:0006826">
    <property type="term" value="P:iron ion transport"/>
    <property type="evidence" value="ECO:0007669"/>
    <property type="project" value="UniProtKB-KW"/>
</dbReference>
<reference evidence="16 17" key="1">
    <citation type="submission" date="2017-08" db="EMBL/GenBank/DDBJ databases">
        <title>Complete genome sequence of Gluconacetobacter saccharivorans CV1 isolated from Fermented Vinegar.</title>
        <authorList>
            <person name="Kim S.-Y."/>
        </authorList>
    </citation>
    <scope>NUCLEOTIDE SEQUENCE [LARGE SCALE GENOMIC DNA]</scope>
    <source>
        <strain evidence="16 17">CV1</strain>
    </source>
</reference>
<dbReference type="RefSeq" id="WP_254057912.1">
    <property type="nucleotide sequence ID" value="NZ_CP023036.1"/>
</dbReference>
<protein>
    <submittedName>
        <fullName evidence="16">Pesticin receptor</fullName>
    </submittedName>
</protein>
<feature type="signal peptide" evidence="13">
    <location>
        <begin position="1"/>
        <end position="21"/>
    </location>
</feature>
<evidence type="ECO:0000256" key="1">
    <source>
        <dbReference type="ARBA" id="ARBA00004571"/>
    </source>
</evidence>
<evidence type="ECO:0000256" key="6">
    <source>
        <dbReference type="ARBA" id="ARBA00023004"/>
    </source>
</evidence>
<name>A0A347WF14_9PROT</name>
<keyword evidence="5 11" id="KW-0812">Transmembrane</keyword>
<evidence type="ECO:0000256" key="8">
    <source>
        <dbReference type="ARBA" id="ARBA00023077"/>
    </source>
</evidence>
<keyword evidence="17" id="KW-1185">Reference proteome</keyword>
<evidence type="ECO:0000313" key="16">
    <source>
        <dbReference type="EMBL" id="AXY23457.1"/>
    </source>
</evidence>
<dbReference type="GO" id="GO:0009279">
    <property type="term" value="C:cell outer membrane"/>
    <property type="evidence" value="ECO:0007669"/>
    <property type="project" value="UniProtKB-SubCell"/>
</dbReference>
<evidence type="ECO:0000259" key="14">
    <source>
        <dbReference type="Pfam" id="PF00593"/>
    </source>
</evidence>
<dbReference type="SUPFAM" id="SSF56935">
    <property type="entry name" value="Porins"/>
    <property type="match status" value="1"/>
</dbReference>
<feature type="domain" description="TonB-dependent receptor-like beta-barrel" evidence="14">
    <location>
        <begin position="266"/>
        <end position="747"/>
    </location>
</feature>
<dbReference type="PROSITE" id="PS51257">
    <property type="entry name" value="PROKAR_LIPOPROTEIN"/>
    <property type="match status" value="1"/>
</dbReference>
<keyword evidence="7" id="KW-0406">Ion transport</keyword>
<dbReference type="EMBL" id="CP023036">
    <property type="protein sequence ID" value="AXY23457.1"/>
    <property type="molecule type" value="Genomic_DNA"/>
</dbReference>
<evidence type="ECO:0000313" key="17">
    <source>
        <dbReference type="Proteomes" id="UP000264120"/>
    </source>
</evidence>
<evidence type="ECO:0000256" key="13">
    <source>
        <dbReference type="SAM" id="SignalP"/>
    </source>
</evidence>
<sequence>MSSRPFFVKLHLGLTASVSCAAMMQVSSLAAATPVVAQKPARAHVHQASGQGVAKDHAAVPHAAPESIKVSAARAVQFRREQHVPDSATHISGKELVERNVRAMTDLIRVAPNLSIQPSNGSAGLNFVLRGVGMADLTQNNIPSVMPYVDGVALPVTVMTSAIMYDMDNVSVNPGQSGFTHGMTTTGGEINFHTADPTPQFHAGVTEDIASYGRNRVEGFVSGPISRSVSYRISGMSMTGGGFQHNSQGAGYGNADIGALRGKLKWQIDDTTRLDVGGHWSTDQSDAPGGAVMVNSYGVPASTDLMQTNWGLSKQFANAIGVNPANQKPRENNLSWGVNIHFTKDFTWGKLSSTSAYEMLDEHELSDQTNTALAYGNMYRNNQTNFFSQEIKLESSNAADRLQWAVGMYYNRGRTNDNFWYDMSDRYASSDNGKYFYKTAYGQDEQTFNQYAQLSYRLVRGLRLIGAISHESDDRQLIDLVGTTYEGTGAPKVQSFGSSGALANQFSGRVGLEYQITHDIMTYVDFRRGFKPGGFSANMTSVAAQLRPFKPEQVLSYEGGFKTSFMNDRIRFNAAGFYYDYRDQQLLGTIVVPQYGTEGTYVNAPRSYIYGAEFNAMVRPFRGMTLSQNFGYQHGVYSQYQGVNKSATTDLYNATGQWTAVNTNYNGAGMGLANLTLSGAATYTWKLLRNYRMTFDVDYSYRGAQTQPQYIGYGGYYRAPAYFLVNSFLTFSAPQQHWSVTVYGQNLADRHYWLSGGTQSTFYSVIPGNPRFVGARINCTY</sequence>
<dbReference type="InterPro" id="IPR039426">
    <property type="entry name" value="TonB-dep_rcpt-like"/>
</dbReference>
<proteinExistence type="inferred from homology"/>
<comment type="subcellular location">
    <subcellularLocation>
        <location evidence="1 11">Cell outer membrane</location>
        <topology evidence="1 11">Multi-pass membrane protein</topology>
    </subcellularLocation>
</comment>
<keyword evidence="4" id="KW-0410">Iron transport</keyword>
<dbReference type="InterPro" id="IPR012910">
    <property type="entry name" value="Plug_dom"/>
</dbReference>
<evidence type="ECO:0000256" key="11">
    <source>
        <dbReference type="PROSITE-ProRule" id="PRU01360"/>
    </source>
</evidence>
<keyword evidence="9 11" id="KW-0472">Membrane</keyword>
<dbReference type="KEGG" id="ksc:CD178_02710"/>
<evidence type="ECO:0000256" key="3">
    <source>
        <dbReference type="ARBA" id="ARBA00022452"/>
    </source>
</evidence>
<accession>A0A347WF14</accession>
<evidence type="ECO:0000256" key="7">
    <source>
        <dbReference type="ARBA" id="ARBA00023065"/>
    </source>
</evidence>